<dbReference type="PATRIC" id="fig|178606.4.peg.2182"/>
<sequence length="99" mass="11444">MEGNSSATFFRADRTPLSSFVFLHLPALFSFPVHFSSFTTGQPKESGKCPDKRYRFDRTDGFLKIWIRQSAHFSSCFLSGQMSRWQFTHSLDQVKETLP</sequence>
<dbReference type="Proteomes" id="UP000029452">
    <property type="component" value="Unassembled WGS sequence"/>
</dbReference>
<comment type="caution">
    <text evidence="1">The sequence shown here is derived from an EMBL/GenBank/DDBJ whole genome shotgun (WGS) entry which is preliminary data.</text>
</comment>
<dbReference type="AlphaFoldDB" id="A0A094W904"/>
<reference evidence="1 2" key="1">
    <citation type="submission" date="2014-06" db="EMBL/GenBank/DDBJ databases">
        <title>Draft genome sequence of iron oxidizing acidophile Leptospirillum ferriphilum DSM14647.</title>
        <authorList>
            <person name="Cardenas J.P."/>
            <person name="Lazcano M."/>
            <person name="Ossandon F.J."/>
            <person name="Corbett M."/>
            <person name="Holmes D.S."/>
            <person name="Watkin E."/>
        </authorList>
    </citation>
    <scope>NUCLEOTIDE SEQUENCE [LARGE SCALE GENOMIC DNA]</scope>
    <source>
        <strain evidence="1 2">DSM 14647</strain>
    </source>
</reference>
<dbReference type="EMBL" id="JPGK01000009">
    <property type="protein sequence ID" value="KGA92985.1"/>
    <property type="molecule type" value="Genomic_DNA"/>
</dbReference>
<protein>
    <submittedName>
        <fullName evidence="1">Uncharacterized protein</fullName>
    </submittedName>
</protein>
<evidence type="ECO:0000313" key="2">
    <source>
        <dbReference type="Proteomes" id="UP000029452"/>
    </source>
</evidence>
<evidence type="ECO:0000313" key="1">
    <source>
        <dbReference type="EMBL" id="KGA92985.1"/>
    </source>
</evidence>
<name>A0A094W904_9BACT</name>
<accession>A0A094W904</accession>
<proteinExistence type="predicted"/>
<organism evidence="1 2">
    <name type="scientific">Leptospirillum ferriphilum</name>
    <dbReference type="NCBI Taxonomy" id="178606"/>
    <lineage>
        <taxon>Bacteria</taxon>
        <taxon>Pseudomonadati</taxon>
        <taxon>Nitrospirota</taxon>
        <taxon>Nitrospiria</taxon>
        <taxon>Nitrospirales</taxon>
        <taxon>Nitrospiraceae</taxon>
        <taxon>Leptospirillum</taxon>
    </lineage>
</organism>
<gene>
    <name evidence="1" type="ORF">LptCag_0845</name>
</gene>